<dbReference type="EMBL" id="FNKQ01000001">
    <property type="protein sequence ID" value="SDQ14131.1"/>
    <property type="molecule type" value="Genomic_DNA"/>
</dbReference>
<evidence type="ECO:0000313" key="3">
    <source>
        <dbReference type="Proteomes" id="UP000199289"/>
    </source>
</evidence>
<dbReference type="AlphaFoldDB" id="A0A1H0YGQ8"/>
<protein>
    <submittedName>
        <fullName evidence="2">Uncharacterized protein</fullName>
    </submittedName>
</protein>
<proteinExistence type="predicted"/>
<accession>A0A1H0YGQ8</accession>
<evidence type="ECO:0000313" key="2">
    <source>
        <dbReference type="EMBL" id="SDQ14131.1"/>
    </source>
</evidence>
<name>A0A1H0YGQ8_9EURY</name>
<evidence type="ECO:0000256" key="1">
    <source>
        <dbReference type="SAM" id="MobiDB-lite"/>
    </source>
</evidence>
<organism evidence="2 3">
    <name type="scientific">Halopelagius longus</name>
    <dbReference type="NCBI Taxonomy" id="1236180"/>
    <lineage>
        <taxon>Archaea</taxon>
        <taxon>Methanobacteriati</taxon>
        <taxon>Methanobacteriota</taxon>
        <taxon>Stenosarchaea group</taxon>
        <taxon>Halobacteria</taxon>
        <taxon>Halobacteriales</taxon>
        <taxon>Haloferacaceae</taxon>
    </lineage>
</organism>
<feature type="region of interest" description="Disordered" evidence="1">
    <location>
        <begin position="1"/>
        <end position="23"/>
    </location>
</feature>
<sequence>MSGGNPGVIINSSISNPDAPEIYPGDEVTVRLTYGDRTAEFPAKGTKSTVSNPAAFKAVRGKQPVGSFEEYEKVKQMLKQAESDSK</sequence>
<gene>
    <name evidence="2" type="ORF">SAMN05216278_0615</name>
</gene>
<reference evidence="3" key="1">
    <citation type="submission" date="2016-10" db="EMBL/GenBank/DDBJ databases">
        <authorList>
            <person name="Varghese N."/>
            <person name="Submissions S."/>
        </authorList>
    </citation>
    <scope>NUCLEOTIDE SEQUENCE [LARGE SCALE GENOMIC DNA]</scope>
    <source>
        <strain evidence="3">CGMCC 1.12397</strain>
    </source>
</reference>
<dbReference type="Proteomes" id="UP000199289">
    <property type="component" value="Unassembled WGS sequence"/>
</dbReference>